<dbReference type="InterPro" id="IPR001628">
    <property type="entry name" value="Znf_hrmn_rcpt"/>
</dbReference>
<organism evidence="11 12">
    <name type="scientific">Ditylenchus dipsaci</name>
    <dbReference type="NCBI Taxonomy" id="166011"/>
    <lineage>
        <taxon>Eukaryota</taxon>
        <taxon>Metazoa</taxon>
        <taxon>Ecdysozoa</taxon>
        <taxon>Nematoda</taxon>
        <taxon>Chromadorea</taxon>
        <taxon>Rhabditida</taxon>
        <taxon>Tylenchina</taxon>
        <taxon>Tylenchomorpha</taxon>
        <taxon>Sphaerularioidea</taxon>
        <taxon>Anguinidae</taxon>
        <taxon>Anguininae</taxon>
        <taxon>Ditylenchus</taxon>
    </lineage>
</organism>
<evidence type="ECO:0000256" key="9">
    <source>
        <dbReference type="ARBA" id="ARBA00023242"/>
    </source>
</evidence>
<dbReference type="Pfam" id="PF00105">
    <property type="entry name" value="zf-C4"/>
    <property type="match status" value="1"/>
</dbReference>
<dbReference type="PANTHER" id="PTHR24083">
    <property type="entry name" value="NUCLEAR HORMONE RECEPTOR"/>
    <property type="match status" value="1"/>
</dbReference>
<name>A0A915DZH2_9BILA</name>
<dbReference type="SUPFAM" id="SSF57716">
    <property type="entry name" value="Glucocorticoid receptor-like (DNA-binding domain)"/>
    <property type="match status" value="1"/>
</dbReference>
<dbReference type="InterPro" id="IPR035500">
    <property type="entry name" value="NHR-like_dom_sf"/>
</dbReference>
<keyword evidence="11" id="KW-1185">Reference proteome</keyword>
<dbReference type="InterPro" id="IPR013088">
    <property type="entry name" value="Znf_NHR/GATA"/>
</dbReference>
<dbReference type="AlphaFoldDB" id="A0A915DZH2"/>
<feature type="domain" description="Nuclear receptor" evidence="10">
    <location>
        <begin position="3"/>
        <end position="79"/>
    </location>
</feature>
<evidence type="ECO:0000313" key="11">
    <source>
        <dbReference type="Proteomes" id="UP000887574"/>
    </source>
</evidence>
<keyword evidence="2" id="KW-0479">Metal-binding</keyword>
<dbReference type="Proteomes" id="UP000887574">
    <property type="component" value="Unplaced"/>
</dbReference>
<accession>A0A915DZH2</accession>
<proteinExistence type="inferred from homology"/>
<evidence type="ECO:0000256" key="1">
    <source>
        <dbReference type="ARBA" id="ARBA00005993"/>
    </source>
</evidence>
<evidence type="ECO:0000256" key="3">
    <source>
        <dbReference type="ARBA" id="ARBA00022771"/>
    </source>
</evidence>
<keyword evidence="4" id="KW-0862">Zinc</keyword>
<keyword evidence="9" id="KW-0539">Nucleus</keyword>
<dbReference type="WBParaSite" id="jg251">
    <property type="protein sequence ID" value="jg251"/>
    <property type="gene ID" value="jg251"/>
</dbReference>
<evidence type="ECO:0000259" key="10">
    <source>
        <dbReference type="PROSITE" id="PS51030"/>
    </source>
</evidence>
<evidence type="ECO:0000256" key="7">
    <source>
        <dbReference type="ARBA" id="ARBA00023163"/>
    </source>
</evidence>
<keyword evidence="6" id="KW-0238">DNA-binding</keyword>
<keyword evidence="7" id="KW-0804">Transcription</keyword>
<dbReference type="SUPFAM" id="SSF48508">
    <property type="entry name" value="Nuclear receptor ligand-binding domain"/>
    <property type="match status" value="1"/>
</dbReference>
<keyword evidence="5" id="KW-0805">Transcription regulation</keyword>
<protein>
    <submittedName>
        <fullName evidence="12">Nuclear receptor domain-containing protein</fullName>
    </submittedName>
</protein>
<evidence type="ECO:0000256" key="8">
    <source>
        <dbReference type="ARBA" id="ARBA00023170"/>
    </source>
</evidence>
<evidence type="ECO:0000256" key="2">
    <source>
        <dbReference type="ARBA" id="ARBA00022723"/>
    </source>
</evidence>
<evidence type="ECO:0000256" key="6">
    <source>
        <dbReference type="ARBA" id="ARBA00023125"/>
    </source>
</evidence>
<sequence>MIWTTCSVCSLTIPKNSLKHMQGYCTGCRKFVVDSLTGRITYFCPELAHCSISTVDHKCKACWMDRCLVVGALEAVCQSPGISKADGQYQQQLVNRRNYLNHVVLMYPERVHPDLVSTYHSHYFAQLTEVGSRMEMMRISSHRPDMAYFGKSVQLLLEDDNNELANLQSIRGKLVGHCKKPGFLHFDLLLHLELVKCYNILQCMTPSEQESQIKHVLLTATIFSQAFYSWKICSQKLVLPNGLVPSEIPLGPENWSSNELRSFQRTAYRLSMAPLLKLESISMEESILVKLIILFKSGAPGLSSVHSKRLEWMENQFKALLKRHLSQSHGCADGTSKFVVLMDLIESIFEVTTCMLIYHRLVRLYFGKQQYECPVYESIMHIYVFEINKVIICGLKEGQNEMCISKSQEDQGKVLSNRPLRDHSGGHLNNSETVDDILKAIGKNDQSFFRDVVLLKGINAVVANNLSQQANVTSNELSSSLPDSGQFGELNQEDERYLFAILKSLATAYRDTFKQDYGIVKEIHVIPIAEYSITDINPVVKRCVVGVLHKVDGRLSGIAALLVNFTMPVVG</sequence>
<dbReference type="GO" id="GO:0043565">
    <property type="term" value="F:sequence-specific DNA binding"/>
    <property type="evidence" value="ECO:0007669"/>
    <property type="project" value="InterPro"/>
</dbReference>
<dbReference type="Gene3D" id="3.30.50.10">
    <property type="entry name" value="Erythroid Transcription Factor GATA-1, subunit A"/>
    <property type="match status" value="1"/>
</dbReference>
<dbReference type="GO" id="GO:0008270">
    <property type="term" value="F:zinc ion binding"/>
    <property type="evidence" value="ECO:0007669"/>
    <property type="project" value="UniProtKB-KW"/>
</dbReference>
<keyword evidence="3" id="KW-0863">Zinc-finger</keyword>
<comment type="similarity">
    <text evidence="1">Belongs to the nuclear hormone receptor family.</text>
</comment>
<reference evidence="12" key="1">
    <citation type="submission" date="2022-11" db="UniProtKB">
        <authorList>
            <consortium name="WormBaseParasite"/>
        </authorList>
    </citation>
    <scope>IDENTIFICATION</scope>
</reference>
<dbReference type="PROSITE" id="PS51030">
    <property type="entry name" value="NUCLEAR_REC_DBD_2"/>
    <property type="match status" value="1"/>
</dbReference>
<dbReference type="Gene3D" id="1.10.565.10">
    <property type="entry name" value="Retinoid X Receptor"/>
    <property type="match status" value="1"/>
</dbReference>
<evidence type="ECO:0000256" key="5">
    <source>
        <dbReference type="ARBA" id="ARBA00023015"/>
    </source>
</evidence>
<dbReference type="InterPro" id="IPR050274">
    <property type="entry name" value="Nuclear_hormone_rcpt_NR2"/>
</dbReference>
<dbReference type="GO" id="GO:0003700">
    <property type="term" value="F:DNA-binding transcription factor activity"/>
    <property type="evidence" value="ECO:0007669"/>
    <property type="project" value="InterPro"/>
</dbReference>
<evidence type="ECO:0000256" key="4">
    <source>
        <dbReference type="ARBA" id="ARBA00022833"/>
    </source>
</evidence>
<keyword evidence="8" id="KW-0675">Receptor</keyword>
<evidence type="ECO:0000313" key="12">
    <source>
        <dbReference type="WBParaSite" id="jg251"/>
    </source>
</evidence>